<keyword evidence="1" id="KW-0175">Coiled coil</keyword>
<dbReference type="Proteomes" id="UP001164746">
    <property type="component" value="Chromosome 11"/>
</dbReference>
<evidence type="ECO:0000256" key="1">
    <source>
        <dbReference type="SAM" id="Coils"/>
    </source>
</evidence>
<reference evidence="2" key="1">
    <citation type="submission" date="2022-11" db="EMBL/GenBank/DDBJ databases">
        <title>Centuries of genome instability and evolution in soft-shell clam transmissible cancer (bioRxiv).</title>
        <authorList>
            <person name="Hart S.F.M."/>
            <person name="Yonemitsu M.A."/>
            <person name="Giersch R.M."/>
            <person name="Beal B.F."/>
            <person name="Arriagada G."/>
            <person name="Davis B.W."/>
            <person name="Ostrander E.A."/>
            <person name="Goff S.P."/>
            <person name="Metzger M.J."/>
        </authorList>
    </citation>
    <scope>NUCLEOTIDE SEQUENCE</scope>
    <source>
        <strain evidence="2">MELC-2E11</strain>
        <tissue evidence="2">Siphon/mantle</tissue>
    </source>
</reference>
<evidence type="ECO:0008006" key="4">
    <source>
        <dbReference type="Google" id="ProtNLM"/>
    </source>
</evidence>
<accession>A0ABY7FCF6</accession>
<dbReference type="SUPFAM" id="SSF47986">
    <property type="entry name" value="DEATH domain"/>
    <property type="match status" value="1"/>
</dbReference>
<protein>
    <recommendedName>
        <fullName evidence="4">CARD domain-containing protein</fullName>
    </recommendedName>
</protein>
<dbReference type="EMBL" id="CP111022">
    <property type="protein sequence ID" value="WAR18456.1"/>
    <property type="molecule type" value="Genomic_DNA"/>
</dbReference>
<organism evidence="2 3">
    <name type="scientific">Mya arenaria</name>
    <name type="common">Soft-shell clam</name>
    <dbReference type="NCBI Taxonomy" id="6604"/>
    <lineage>
        <taxon>Eukaryota</taxon>
        <taxon>Metazoa</taxon>
        <taxon>Spiralia</taxon>
        <taxon>Lophotrochozoa</taxon>
        <taxon>Mollusca</taxon>
        <taxon>Bivalvia</taxon>
        <taxon>Autobranchia</taxon>
        <taxon>Heteroconchia</taxon>
        <taxon>Euheterodonta</taxon>
        <taxon>Imparidentia</taxon>
        <taxon>Neoheterodontei</taxon>
        <taxon>Myida</taxon>
        <taxon>Myoidea</taxon>
        <taxon>Myidae</taxon>
        <taxon>Mya</taxon>
    </lineage>
</organism>
<sequence>MNSVDEAVFRRNWELLKQEIDVDDFVRKLVKAGVWGSTQAEAVLNAAPANRDAKAERFLHAVVNSGTKCLQTMCNILLENRDNPRYETLVKALGIQQSFTQDSENLSGERSDRMVSARAPWRADEFFRREDTEENRPSTPAEAVQAAVQKASDEKSGNLDMDALEQELVKIAPTIADLFSKIHTQTTTVVATSDEELKKIREDNDRLRKTNRSLVEKLNSFQQKIIQLQLENKKLREFNDNEKIKQTQLDERSLELDLLKEKLIFQKHALEAKEKELDLQLEKLQSVVTDNEEQKLKLANLEQLHEEGLTDFEEQQIQIDELKKEKEQQKEQIEVLEVKQKMNEQFLVRLEERLAMLEQRGNQKKTRTRFMGTKPWMNGMMGRSHHVHVKIQPQFPTDFSSANIGVKGGKGWSF</sequence>
<evidence type="ECO:0000313" key="2">
    <source>
        <dbReference type="EMBL" id="WAR18456.1"/>
    </source>
</evidence>
<name>A0ABY7FCF6_MYAAR</name>
<proteinExistence type="predicted"/>
<feature type="coiled-coil region" evidence="1">
    <location>
        <begin position="190"/>
        <end position="367"/>
    </location>
</feature>
<dbReference type="Gene3D" id="1.10.533.10">
    <property type="entry name" value="Death Domain, Fas"/>
    <property type="match status" value="1"/>
</dbReference>
<evidence type="ECO:0000313" key="3">
    <source>
        <dbReference type="Proteomes" id="UP001164746"/>
    </source>
</evidence>
<gene>
    <name evidence="2" type="ORF">MAR_000294</name>
</gene>
<keyword evidence="3" id="KW-1185">Reference proteome</keyword>
<dbReference type="InterPro" id="IPR011029">
    <property type="entry name" value="DEATH-like_dom_sf"/>
</dbReference>